<name>A0A2P4YS99_9STRA</name>
<protein>
    <submittedName>
        <fullName evidence="2">Ubiquinone/menaquinone biosynthesis methyltransferase ubiE</fullName>
    </submittedName>
</protein>
<comment type="caution">
    <text evidence="2">The sequence shown here is derived from an EMBL/GenBank/DDBJ whole genome shotgun (WGS) entry which is preliminary data.</text>
</comment>
<keyword evidence="2" id="KW-0808">Transferase</keyword>
<sequence length="65" mass="6937">MAMALSLAVRRAPRAARFLRSLSTSASSSGTSAPHSGSTTHFGFQQVAEEDKERMVASVFHNVAE</sequence>
<dbReference type="GO" id="GO:0032259">
    <property type="term" value="P:methylation"/>
    <property type="evidence" value="ECO:0007669"/>
    <property type="project" value="UniProtKB-KW"/>
</dbReference>
<proteinExistence type="predicted"/>
<dbReference type="EMBL" id="NCKW01000339">
    <property type="protein sequence ID" value="POM80674.1"/>
    <property type="molecule type" value="Genomic_DNA"/>
</dbReference>
<dbReference type="AlphaFoldDB" id="A0A2P4YS99"/>
<evidence type="ECO:0000313" key="2">
    <source>
        <dbReference type="EMBL" id="POM80674.1"/>
    </source>
</evidence>
<feature type="compositionally biased region" description="Low complexity" evidence="1">
    <location>
        <begin position="23"/>
        <end position="41"/>
    </location>
</feature>
<evidence type="ECO:0000313" key="3">
    <source>
        <dbReference type="Proteomes" id="UP000237271"/>
    </source>
</evidence>
<keyword evidence="2" id="KW-0489">Methyltransferase</keyword>
<reference evidence="2 3" key="1">
    <citation type="journal article" date="2017" name="Genome Biol. Evol.">
        <title>Phytophthora megakarya and P. palmivora, closely related causal agents of cacao black pod rot, underwent increases in genome sizes and gene numbers by different mechanisms.</title>
        <authorList>
            <person name="Ali S.S."/>
            <person name="Shao J."/>
            <person name="Lary D.J."/>
            <person name="Kronmiller B."/>
            <person name="Shen D."/>
            <person name="Strem M.D."/>
            <person name="Amoako-Attah I."/>
            <person name="Akrofi A.Y."/>
            <person name="Begoude B.A."/>
            <person name="Ten Hoopen G.M."/>
            <person name="Coulibaly K."/>
            <person name="Kebe B.I."/>
            <person name="Melnick R.L."/>
            <person name="Guiltinan M.J."/>
            <person name="Tyler B.M."/>
            <person name="Meinhardt L.W."/>
            <person name="Bailey B.A."/>
        </authorList>
    </citation>
    <scope>NUCLEOTIDE SEQUENCE [LARGE SCALE GENOMIC DNA]</scope>
    <source>
        <strain evidence="3">sbr112.9</strain>
    </source>
</reference>
<dbReference type="GO" id="GO:0008168">
    <property type="term" value="F:methyltransferase activity"/>
    <property type="evidence" value="ECO:0007669"/>
    <property type="project" value="UniProtKB-KW"/>
</dbReference>
<dbReference type="Proteomes" id="UP000237271">
    <property type="component" value="Unassembled WGS sequence"/>
</dbReference>
<keyword evidence="3" id="KW-1185">Reference proteome</keyword>
<organism evidence="2 3">
    <name type="scientific">Phytophthora palmivora</name>
    <dbReference type="NCBI Taxonomy" id="4796"/>
    <lineage>
        <taxon>Eukaryota</taxon>
        <taxon>Sar</taxon>
        <taxon>Stramenopiles</taxon>
        <taxon>Oomycota</taxon>
        <taxon>Peronosporomycetes</taxon>
        <taxon>Peronosporales</taxon>
        <taxon>Peronosporaceae</taxon>
        <taxon>Phytophthora</taxon>
    </lineage>
</organism>
<keyword evidence="2" id="KW-0830">Ubiquinone</keyword>
<feature type="region of interest" description="Disordered" evidence="1">
    <location>
        <begin position="23"/>
        <end position="43"/>
    </location>
</feature>
<feature type="non-terminal residue" evidence="2">
    <location>
        <position position="65"/>
    </location>
</feature>
<accession>A0A2P4YS99</accession>
<evidence type="ECO:0000256" key="1">
    <source>
        <dbReference type="SAM" id="MobiDB-lite"/>
    </source>
</evidence>
<gene>
    <name evidence="2" type="ORF">PHPALM_1463</name>
</gene>